<keyword evidence="2 3" id="KW-0560">Oxidoreductase</keyword>
<evidence type="ECO:0000256" key="1">
    <source>
        <dbReference type="ARBA" id="ARBA00006484"/>
    </source>
</evidence>
<dbReference type="AlphaFoldDB" id="A0A645GP01"/>
<dbReference type="GO" id="GO:0004316">
    <property type="term" value="F:3-oxoacyl-[acyl-carrier-protein] reductase (NADPH) activity"/>
    <property type="evidence" value="ECO:0007669"/>
    <property type="project" value="UniProtKB-EC"/>
</dbReference>
<comment type="similarity">
    <text evidence="1">Belongs to the short-chain dehydrogenases/reductases (SDR) family.</text>
</comment>
<reference evidence="3" key="1">
    <citation type="submission" date="2019-08" db="EMBL/GenBank/DDBJ databases">
        <authorList>
            <person name="Kucharzyk K."/>
            <person name="Murdoch R.W."/>
            <person name="Higgins S."/>
            <person name="Loffler F."/>
        </authorList>
    </citation>
    <scope>NUCLEOTIDE SEQUENCE</scope>
</reference>
<accession>A0A645GP01</accession>
<dbReference type="InterPro" id="IPR036291">
    <property type="entry name" value="NAD(P)-bd_dom_sf"/>
</dbReference>
<dbReference type="Pfam" id="PF13561">
    <property type="entry name" value="adh_short_C2"/>
    <property type="match status" value="1"/>
</dbReference>
<dbReference type="SUPFAM" id="SSF51735">
    <property type="entry name" value="NAD(P)-binding Rossmann-fold domains"/>
    <property type="match status" value="1"/>
</dbReference>
<proteinExistence type="inferred from homology"/>
<gene>
    <name evidence="3" type="primary">fabG_134</name>
    <name evidence="3" type="ORF">SDC9_175066</name>
</gene>
<dbReference type="InterPro" id="IPR002347">
    <property type="entry name" value="SDR_fam"/>
</dbReference>
<dbReference type="EMBL" id="VSSQ01077616">
    <property type="protein sequence ID" value="MPN27632.1"/>
    <property type="molecule type" value="Genomic_DNA"/>
</dbReference>
<name>A0A645GP01_9ZZZZ</name>
<comment type="caution">
    <text evidence="3">The sequence shown here is derived from an EMBL/GenBank/DDBJ whole genome shotgun (WGS) entry which is preliminary data.</text>
</comment>
<protein>
    <submittedName>
        <fullName evidence="3">3-oxoacyl-[acyl-carrier-protein] reductase FabG</fullName>
        <ecNumber evidence="3">1.1.1.100</ecNumber>
    </submittedName>
</protein>
<organism evidence="3">
    <name type="scientific">bioreactor metagenome</name>
    <dbReference type="NCBI Taxonomy" id="1076179"/>
    <lineage>
        <taxon>unclassified sequences</taxon>
        <taxon>metagenomes</taxon>
        <taxon>ecological metagenomes</taxon>
    </lineage>
</organism>
<dbReference type="EC" id="1.1.1.100" evidence="3"/>
<dbReference type="PANTHER" id="PTHR24321:SF8">
    <property type="entry name" value="ESTRADIOL 17-BETA-DEHYDROGENASE 8-RELATED"/>
    <property type="match status" value="1"/>
</dbReference>
<evidence type="ECO:0000256" key="2">
    <source>
        <dbReference type="ARBA" id="ARBA00023002"/>
    </source>
</evidence>
<evidence type="ECO:0000313" key="3">
    <source>
        <dbReference type="EMBL" id="MPN27632.1"/>
    </source>
</evidence>
<dbReference type="PRINTS" id="PR00081">
    <property type="entry name" value="GDHRDH"/>
</dbReference>
<dbReference type="PANTHER" id="PTHR24321">
    <property type="entry name" value="DEHYDROGENASES, SHORT CHAIN"/>
    <property type="match status" value="1"/>
</dbReference>
<sequence length="86" mass="9153">MAKSFALNGGQYNITSNAVCPGRTLTEMAKGLSWLTDPKDDPKLTIPLGRFGTPEDIADAVLFLASDLSSYITGAVLDVNGGLYMR</sequence>
<dbReference type="Gene3D" id="3.40.50.720">
    <property type="entry name" value="NAD(P)-binding Rossmann-like Domain"/>
    <property type="match status" value="1"/>
</dbReference>